<feature type="domain" description="RNA polymerase sigma-70 region 2" evidence="5">
    <location>
        <begin position="23"/>
        <end position="92"/>
    </location>
</feature>
<keyword evidence="8" id="KW-1185">Reference proteome</keyword>
<dbReference type="InterPro" id="IPR039425">
    <property type="entry name" value="RNA_pol_sigma-70-like"/>
</dbReference>
<dbReference type="Proteomes" id="UP000287352">
    <property type="component" value="Unassembled WGS sequence"/>
</dbReference>
<dbReference type="RefSeq" id="WP_126578978.1">
    <property type="nucleotide sequence ID" value="NZ_BIFR01000001.1"/>
</dbReference>
<name>A0A401ZWR0_9CHLR</name>
<gene>
    <name evidence="7" type="ORF">KTT_11050</name>
</gene>
<dbReference type="Pfam" id="PF08281">
    <property type="entry name" value="Sigma70_r4_2"/>
    <property type="match status" value="1"/>
</dbReference>
<evidence type="ECO:0000259" key="6">
    <source>
        <dbReference type="Pfam" id="PF08281"/>
    </source>
</evidence>
<evidence type="ECO:0008006" key="9">
    <source>
        <dbReference type="Google" id="ProtNLM"/>
    </source>
</evidence>
<dbReference type="SUPFAM" id="SSF88659">
    <property type="entry name" value="Sigma3 and sigma4 domains of RNA polymerase sigma factors"/>
    <property type="match status" value="1"/>
</dbReference>
<reference evidence="8" key="1">
    <citation type="submission" date="2018-12" db="EMBL/GenBank/DDBJ databases">
        <title>Tengunoibacter tsumagoiensis gen. nov., sp. nov., Dictyobacter kobayashii sp. nov., D. alpinus sp. nov., and D. joshuensis sp. nov. and description of Dictyobacteraceae fam. nov. within the order Ktedonobacterales isolated from Tengu-no-mugimeshi.</title>
        <authorList>
            <person name="Wang C.M."/>
            <person name="Zheng Y."/>
            <person name="Sakai Y."/>
            <person name="Toyoda A."/>
            <person name="Minakuchi Y."/>
            <person name="Abe K."/>
            <person name="Yokota A."/>
            <person name="Yabe S."/>
        </authorList>
    </citation>
    <scope>NUCLEOTIDE SEQUENCE [LARGE SCALE GENOMIC DNA]</scope>
    <source>
        <strain evidence="8">Uno3</strain>
    </source>
</reference>
<dbReference type="AlphaFoldDB" id="A0A401ZWR0"/>
<comment type="caution">
    <text evidence="7">The sequence shown here is derived from an EMBL/GenBank/DDBJ whole genome shotgun (WGS) entry which is preliminary data.</text>
</comment>
<evidence type="ECO:0000256" key="3">
    <source>
        <dbReference type="ARBA" id="ARBA00023082"/>
    </source>
</evidence>
<dbReference type="Gene3D" id="1.10.10.10">
    <property type="entry name" value="Winged helix-like DNA-binding domain superfamily/Winged helix DNA-binding domain"/>
    <property type="match status" value="1"/>
</dbReference>
<dbReference type="GO" id="GO:0003677">
    <property type="term" value="F:DNA binding"/>
    <property type="evidence" value="ECO:0007669"/>
    <property type="project" value="InterPro"/>
</dbReference>
<evidence type="ECO:0000259" key="5">
    <source>
        <dbReference type="Pfam" id="PF04542"/>
    </source>
</evidence>
<evidence type="ECO:0000313" key="8">
    <source>
        <dbReference type="Proteomes" id="UP000287352"/>
    </source>
</evidence>
<evidence type="ECO:0000256" key="1">
    <source>
        <dbReference type="ARBA" id="ARBA00010641"/>
    </source>
</evidence>
<dbReference type="PANTHER" id="PTHR43133:SF51">
    <property type="entry name" value="RNA POLYMERASE SIGMA FACTOR"/>
    <property type="match status" value="1"/>
</dbReference>
<organism evidence="7 8">
    <name type="scientific">Tengunoibacter tsumagoiensis</name>
    <dbReference type="NCBI Taxonomy" id="2014871"/>
    <lineage>
        <taxon>Bacteria</taxon>
        <taxon>Bacillati</taxon>
        <taxon>Chloroflexota</taxon>
        <taxon>Ktedonobacteria</taxon>
        <taxon>Ktedonobacterales</taxon>
        <taxon>Dictyobacteraceae</taxon>
        <taxon>Tengunoibacter</taxon>
    </lineage>
</organism>
<accession>A0A401ZWR0</accession>
<dbReference type="SUPFAM" id="SSF88946">
    <property type="entry name" value="Sigma2 domain of RNA polymerase sigma factors"/>
    <property type="match status" value="1"/>
</dbReference>
<dbReference type="InterPro" id="IPR013249">
    <property type="entry name" value="RNA_pol_sigma70_r4_t2"/>
</dbReference>
<feature type="domain" description="RNA polymerase sigma factor 70 region 4 type 2" evidence="6">
    <location>
        <begin position="134"/>
        <end position="182"/>
    </location>
</feature>
<proteinExistence type="inferred from homology"/>
<dbReference type="NCBIfam" id="TIGR02937">
    <property type="entry name" value="sigma70-ECF"/>
    <property type="match status" value="1"/>
</dbReference>
<dbReference type="Pfam" id="PF04542">
    <property type="entry name" value="Sigma70_r2"/>
    <property type="match status" value="1"/>
</dbReference>
<dbReference type="InterPro" id="IPR007627">
    <property type="entry name" value="RNA_pol_sigma70_r2"/>
</dbReference>
<dbReference type="InterPro" id="IPR014284">
    <property type="entry name" value="RNA_pol_sigma-70_dom"/>
</dbReference>
<dbReference type="Gene3D" id="1.10.1740.10">
    <property type="match status" value="1"/>
</dbReference>
<evidence type="ECO:0000256" key="2">
    <source>
        <dbReference type="ARBA" id="ARBA00023015"/>
    </source>
</evidence>
<dbReference type="InterPro" id="IPR036388">
    <property type="entry name" value="WH-like_DNA-bd_sf"/>
</dbReference>
<dbReference type="GO" id="GO:0006352">
    <property type="term" value="P:DNA-templated transcription initiation"/>
    <property type="evidence" value="ECO:0007669"/>
    <property type="project" value="InterPro"/>
</dbReference>
<keyword evidence="2" id="KW-0805">Transcription regulation</keyword>
<keyword evidence="3" id="KW-0731">Sigma factor</keyword>
<sequence>MEPGDKNLPLLLATDLDENFSLLVAEYGPQLYAFALRMTMCVSDAEDIVQIALERAYLALQDYPEQRIHTLKLRPWLYKITLNVARNYISRSKLQALSLDLSLEEGVLDIEDESASPYKQPEIAVEYAERRRELEILVGALAPCYREAINLCFFGELSYQETALKLNKSVGTVKFYVHRGIALLRSKVEHQEHQLHEV</sequence>
<dbReference type="InterPro" id="IPR013324">
    <property type="entry name" value="RNA_pol_sigma_r3/r4-like"/>
</dbReference>
<evidence type="ECO:0000256" key="4">
    <source>
        <dbReference type="ARBA" id="ARBA00023163"/>
    </source>
</evidence>
<evidence type="ECO:0000313" key="7">
    <source>
        <dbReference type="EMBL" id="GCE11246.1"/>
    </source>
</evidence>
<dbReference type="GO" id="GO:0016987">
    <property type="term" value="F:sigma factor activity"/>
    <property type="evidence" value="ECO:0007669"/>
    <property type="project" value="UniProtKB-KW"/>
</dbReference>
<protein>
    <recommendedName>
        <fullName evidence="9">RNA polymerase sigma factor</fullName>
    </recommendedName>
</protein>
<dbReference type="OrthoDB" id="9797134at2"/>
<comment type="similarity">
    <text evidence="1">Belongs to the sigma-70 factor family. ECF subfamily.</text>
</comment>
<dbReference type="InterPro" id="IPR013325">
    <property type="entry name" value="RNA_pol_sigma_r2"/>
</dbReference>
<dbReference type="PANTHER" id="PTHR43133">
    <property type="entry name" value="RNA POLYMERASE ECF-TYPE SIGMA FACTO"/>
    <property type="match status" value="1"/>
</dbReference>
<dbReference type="EMBL" id="BIFR01000001">
    <property type="protein sequence ID" value="GCE11246.1"/>
    <property type="molecule type" value="Genomic_DNA"/>
</dbReference>
<keyword evidence="4" id="KW-0804">Transcription</keyword>